<reference evidence="2" key="1">
    <citation type="submission" date="2020-05" db="EMBL/GenBank/DDBJ databases">
        <authorList>
            <person name="Chiriac C."/>
            <person name="Salcher M."/>
            <person name="Ghai R."/>
            <person name="Kavagutti S V."/>
        </authorList>
    </citation>
    <scope>NUCLEOTIDE SEQUENCE</scope>
</reference>
<dbReference type="Pfam" id="PF00016">
    <property type="entry name" value="RuBisCO_large"/>
    <property type="match status" value="1"/>
</dbReference>
<dbReference type="InterPro" id="IPR036376">
    <property type="entry name" value="RuBisCO_lsu_C_sf"/>
</dbReference>
<dbReference type="Gene3D" id="3.30.70.150">
    <property type="entry name" value="RuBisCO large subunit, N-terminal domain"/>
    <property type="match status" value="1"/>
</dbReference>
<dbReference type="EMBL" id="CAFBQA010000016">
    <property type="protein sequence ID" value="CAB5036614.1"/>
    <property type="molecule type" value="Genomic_DNA"/>
</dbReference>
<dbReference type="EMBL" id="CAFBMD010000078">
    <property type="protein sequence ID" value="CAB4901611.1"/>
    <property type="molecule type" value="Genomic_DNA"/>
</dbReference>
<dbReference type="SUPFAM" id="SSF51649">
    <property type="entry name" value="RuBisCo, C-terminal domain"/>
    <property type="match status" value="1"/>
</dbReference>
<protein>
    <submittedName>
        <fullName evidence="2">Unannotated protein</fullName>
    </submittedName>
</protein>
<evidence type="ECO:0000313" key="3">
    <source>
        <dbReference type="EMBL" id="CAB4901611.1"/>
    </source>
</evidence>
<evidence type="ECO:0000313" key="2">
    <source>
        <dbReference type="EMBL" id="CAB4712480.1"/>
    </source>
</evidence>
<dbReference type="SFLD" id="SFLDG00301">
    <property type="entry name" value="RuBisCO-like_proteins"/>
    <property type="match status" value="1"/>
</dbReference>
<dbReference type="SUPFAM" id="SSF54966">
    <property type="entry name" value="RuBisCO, large subunit, small (N-terminal) domain"/>
    <property type="match status" value="1"/>
</dbReference>
<dbReference type="PANTHER" id="PTHR42704:SF17">
    <property type="entry name" value="RIBULOSE BISPHOSPHATE CARBOXYLASE LARGE CHAIN"/>
    <property type="match status" value="1"/>
</dbReference>
<dbReference type="GO" id="GO:0016984">
    <property type="term" value="F:ribulose-bisphosphate carboxylase activity"/>
    <property type="evidence" value="ECO:0007669"/>
    <property type="project" value="InterPro"/>
</dbReference>
<dbReference type="GO" id="GO:0000287">
    <property type="term" value="F:magnesium ion binding"/>
    <property type="evidence" value="ECO:0007669"/>
    <property type="project" value="InterPro"/>
</dbReference>
<dbReference type="InterPro" id="IPR033966">
    <property type="entry name" value="RuBisCO"/>
</dbReference>
<dbReference type="Gene3D" id="3.20.20.110">
    <property type="entry name" value="Ribulose bisphosphate carboxylase, large subunit, C-terminal domain"/>
    <property type="match status" value="1"/>
</dbReference>
<dbReference type="PANTHER" id="PTHR42704">
    <property type="entry name" value="RIBULOSE BISPHOSPHATE CARBOXYLASE"/>
    <property type="match status" value="1"/>
</dbReference>
<evidence type="ECO:0000259" key="1">
    <source>
        <dbReference type="Pfam" id="PF00016"/>
    </source>
</evidence>
<dbReference type="InterPro" id="IPR000685">
    <property type="entry name" value="RuBisCO_lsu_C"/>
</dbReference>
<name>A0A6J6QKX3_9ZZZZ</name>
<dbReference type="SFLD" id="SFLDS00014">
    <property type="entry name" value="RuBisCO"/>
    <property type="match status" value="1"/>
</dbReference>
<evidence type="ECO:0000313" key="4">
    <source>
        <dbReference type="EMBL" id="CAB5036614.1"/>
    </source>
</evidence>
<dbReference type="EMBL" id="CAEZXW010000100">
    <property type="protein sequence ID" value="CAB4712480.1"/>
    <property type="molecule type" value="Genomic_DNA"/>
</dbReference>
<dbReference type="GO" id="GO:0015977">
    <property type="term" value="P:carbon fixation"/>
    <property type="evidence" value="ECO:0007669"/>
    <property type="project" value="InterPro"/>
</dbReference>
<dbReference type="AlphaFoldDB" id="A0A6J6QKX3"/>
<proteinExistence type="predicted"/>
<organism evidence="2">
    <name type="scientific">freshwater metagenome</name>
    <dbReference type="NCBI Taxonomy" id="449393"/>
    <lineage>
        <taxon>unclassified sequences</taxon>
        <taxon>metagenomes</taxon>
        <taxon>ecological metagenomes</taxon>
    </lineage>
</organism>
<dbReference type="InterPro" id="IPR036422">
    <property type="entry name" value="RuBisCO_lsu_N_sf"/>
</dbReference>
<accession>A0A6J6QKX3</accession>
<dbReference type="CDD" id="cd08210">
    <property type="entry name" value="RLP_RrRLP"/>
    <property type="match status" value="1"/>
</dbReference>
<gene>
    <name evidence="2" type="ORF">UFOPK2593_01244</name>
    <name evidence="3" type="ORF">UFOPK3492_00970</name>
    <name evidence="4" type="ORF">UFOPK4234_00471</name>
</gene>
<feature type="domain" description="Ribulose bisphosphate carboxylase large subunit C-terminal" evidence="1">
    <location>
        <begin position="107"/>
        <end position="273"/>
    </location>
</feature>
<sequence length="359" mass="38523">MTDRITATYRITGNEPAAVAEAIRVEQTIEFPHDLAPEWIQREVVGRVEEISGDQVTISYDPRVAGSELTQLLNVLWGNVSLFPGVRIVDLALPESITALFDGPRYGIEGLRAHFGAATRPLITTALKPMGTSSADFAETARTLALAGFDIIKDDHSLANQPWSTWRERVELVSKAVAEANAITGGKSAYAPSLNLPADQVLNAAKSAAELGAGALLILPGITGFDSMRVIAEESELPIMAHPSMLGSYTISPNEGIAHGILFSTLMRLAGADITIFPNFGGRFSFSERECLEIRDAAIAPLGSIAPIWISPGGGMSLERIPEMIDFYGKDTSLLIGGALHRGSLRENADRMAHLVKAY</sequence>